<gene>
    <name evidence="1" type="ORF">AMJ82_10830</name>
</gene>
<dbReference type="AlphaFoldDB" id="A0A0S8G621"/>
<protein>
    <submittedName>
        <fullName evidence="1">Uncharacterized protein</fullName>
    </submittedName>
</protein>
<evidence type="ECO:0000313" key="2">
    <source>
        <dbReference type="Proteomes" id="UP000051717"/>
    </source>
</evidence>
<comment type="caution">
    <text evidence="1">The sequence shown here is derived from an EMBL/GenBank/DDBJ whole genome shotgun (WGS) entry which is preliminary data.</text>
</comment>
<accession>A0A0S8G621</accession>
<evidence type="ECO:0000313" key="1">
    <source>
        <dbReference type="EMBL" id="KPK67341.1"/>
    </source>
</evidence>
<dbReference type="Proteomes" id="UP000051717">
    <property type="component" value="Unassembled WGS sequence"/>
</dbReference>
<organism evidence="1 2">
    <name type="scientific">candidate division TA06 bacterium SM23_40</name>
    <dbReference type="NCBI Taxonomy" id="1703774"/>
    <lineage>
        <taxon>Bacteria</taxon>
        <taxon>Bacteria division TA06</taxon>
    </lineage>
</organism>
<sequence>MGVHPISHPMAPPLPAKFPLNVFRSMVGEDHCQHQIPPPGFDPATFPTMVLESIVGDEKYQHAIPPPPMGPEFRSILFPTMLGKDA</sequence>
<reference evidence="1 2" key="1">
    <citation type="journal article" date="2015" name="Microbiome">
        <title>Genomic resolution of linkages in carbon, nitrogen, and sulfur cycling among widespread estuary sediment bacteria.</title>
        <authorList>
            <person name="Baker B.J."/>
            <person name="Lazar C.S."/>
            <person name="Teske A.P."/>
            <person name="Dick G.J."/>
        </authorList>
    </citation>
    <scope>NUCLEOTIDE SEQUENCE [LARGE SCALE GENOMIC DNA]</scope>
    <source>
        <strain evidence="1">SM23_40</strain>
    </source>
</reference>
<name>A0A0S8G621_UNCT6</name>
<proteinExistence type="predicted"/>
<dbReference type="EMBL" id="LJUI01000133">
    <property type="protein sequence ID" value="KPK67341.1"/>
    <property type="molecule type" value="Genomic_DNA"/>
</dbReference>